<keyword evidence="2" id="KW-0472">Membrane</keyword>
<feature type="region of interest" description="Disordered" evidence="1">
    <location>
        <begin position="424"/>
        <end position="482"/>
    </location>
</feature>
<feature type="transmembrane region" description="Helical" evidence="2">
    <location>
        <begin position="20"/>
        <end position="46"/>
    </location>
</feature>
<feature type="transmembrane region" description="Helical" evidence="2">
    <location>
        <begin position="282"/>
        <end position="306"/>
    </location>
</feature>
<dbReference type="InterPro" id="IPR045931">
    <property type="entry name" value="DUF6350"/>
</dbReference>
<proteinExistence type="predicted"/>
<evidence type="ECO:0000313" key="4">
    <source>
        <dbReference type="Proteomes" id="UP000475545"/>
    </source>
</evidence>
<dbReference type="RefSeq" id="WP_233751271.1">
    <property type="nucleotide sequence ID" value="NZ_CP102850.1"/>
</dbReference>
<reference evidence="3 4" key="1">
    <citation type="submission" date="2019-11" db="EMBL/GenBank/DDBJ databases">
        <title>Gordonia sp. nov., a novel actinobacterium isolated from mangrove soil in Hainan.</title>
        <authorList>
            <person name="Huang X."/>
            <person name="Xie Y."/>
            <person name="Chu X."/>
            <person name="Xiao K."/>
        </authorList>
    </citation>
    <scope>NUCLEOTIDE SEQUENCE [LARGE SCALE GENOMIC DNA]</scope>
    <source>
        <strain evidence="3 4">HNM0687</strain>
    </source>
</reference>
<feature type="transmembrane region" description="Helical" evidence="2">
    <location>
        <begin position="66"/>
        <end position="95"/>
    </location>
</feature>
<comment type="caution">
    <text evidence="3">The sequence shown here is derived from an EMBL/GenBank/DDBJ whole genome shotgun (WGS) entry which is preliminary data.</text>
</comment>
<evidence type="ECO:0000313" key="3">
    <source>
        <dbReference type="EMBL" id="MXP22817.1"/>
    </source>
</evidence>
<feature type="transmembrane region" description="Helical" evidence="2">
    <location>
        <begin position="357"/>
        <end position="375"/>
    </location>
</feature>
<dbReference type="Pfam" id="PF19877">
    <property type="entry name" value="DUF6350"/>
    <property type="match status" value="1"/>
</dbReference>
<accession>A0A6L7GTQ0</accession>
<dbReference type="Proteomes" id="UP000475545">
    <property type="component" value="Unassembled WGS sequence"/>
</dbReference>
<sequence length="482" mass="49489">MRQLNRAQGSVTEGSARELIVVAFAVPVVTMLTIAVATLTVLLFAGSGLEGLGPAVGSMWLAIHQVPVTISGVTIGVLPLLPTILIAVGTARMAASASGPQRPTSELIAVLFSALGGPLLVTALSLAVVMDGTSVLPLQSPPALVAFAATLGIHGGAAIAGIGWRRRTDICDRLAVPASVRRGMRYGAAGVIALLTAAAAVVVVRLAMRWETVGDLIAGGNDLDGYLGLTVLSLLYLPNVIVAAAAVLIGADVHVGAAAVDLVDVQGGPVPPLPLLGVLPDAGVGTMGLLGFVVPASIAVVVGLRCRDIDPLANLRSVALAGAVAATAMVILCALAGGELGEFGSTGVTMPTVGVFTLGWFVVVGLVVGLIYAALPGTRHARRAAALIGLDEYDLDQDDGYDDEYLTDEYLTDDYYPEEYVTEEFGTDGYVDDDDRGGTAADGDDMVESATIEHDAVGRPPEEYGVDDSDVYYADEYSADPR</sequence>
<evidence type="ECO:0000256" key="1">
    <source>
        <dbReference type="SAM" id="MobiDB-lite"/>
    </source>
</evidence>
<feature type="transmembrane region" description="Helical" evidence="2">
    <location>
        <begin position="186"/>
        <end position="208"/>
    </location>
</feature>
<keyword evidence="2" id="KW-0812">Transmembrane</keyword>
<organism evidence="3 4">
    <name type="scientific">Gordonia mangrovi</name>
    <dbReference type="NCBI Taxonomy" id="2665643"/>
    <lineage>
        <taxon>Bacteria</taxon>
        <taxon>Bacillati</taxon>
        <taxon>Actinomycetota</taxon>
        <taxon>Actinomycetes</taxon>
        <taxon>Mycobacteriales</taxon>
        <taxon>Gordoniaceae</taxon>
        <taxon>Gordonia</taxon>
    </lineage>
</organism>
<gene>
    <name evidence="3" type="ORF">GIY30_15860</name>
</gene>
<keyword evidence="4" id="KW-1185">Reference proteome</keyword>
<evidence type="ECO:0000256" key="2">
    <source>
        <dbReference type="SAM" id="Phobius"/>
    </source>
</evidence>
<feature type="transmembrane region" description="Helical" evidence="2">
    <location>
        <begin position="142"/>
        <end position="165"/>
    </location>
</feature>
<name>A0A6L7GTQ0_9ACTN</name>
<feature type="compositionally biased region" description="Basic and acidic residues" evidence="1">
    <location>
        <begin position="451"/>
        <end position="462"/>
    </location>
</feature>
<dbReference type="AlphaFoldDB" id="A0A6L7GTQ0"/>
<keyword evidence="2" id="KW-1133">Transmembrane helix</keyword>
<feature type="compositionally biased region" description="Acidic residues" evidence="1">
    <location>
        <begin position="424"/>
        <end position="435"/>
    </location>
</feature>
<feature type="transmembrane region" description="Helical" evidence="2">
    <location>
        <begin position="107"/>
        <end position="130"/>
    </location>
</feature>
<dbReference type="EMBL" id="WMBR01000004">
    <property type="protein sequence ID" value="MXP22817.1"/>
    <property type="molecule type" value="Genomic_DNA"/>
</dbReference>
<protein>
    <submittedName>
        <fullName evidence="3">Uncharacterized protein</fullName>
    </submittedName>
</protein>
<feature type="transmembrane region" description="Helical" evidence="2">
    <location>
        <begin position="318"/>
        <end position="337"/>
    </location>
</feature>